<dbReference type="RefSeq" id="WP_158367289.1">
    <property type="nucleotide sequence ID" value="NZ_CP034885.1"/>
</dbReference>
<keyword evidence="3 6" id="KW-0694">RNA-binding</keyword>
<dbReference type="GO" id="GO:0003723">
    <property type="term" value="F:RNA binding"/>
    <property type="evidence" value="ECO:0007669"/>
    <property type="project" value="UniProtKB-UniRule"/>
</dbReference>
<dbReference type="PANTHER" id="PTHR11078">
    <property type="entry name" value="N UTILIZATION SUBSTANCE PROTEIN B-RELATED"/>
    <property type="match status" value="1"/>
</dbReference>
<evidence type="ECO:0000256" key="5">
    <source>
        <dbReference type="ARBA" id="ARBA00023163"/>
    </source>
</evidence>
<proteinExistence type="inferred from homology"/>
<dbReference type="HAMAP" id="MF_00073">
    <property type="entry name" value="NusB"/>
    <property type="match status" value="1"/>
</dbReference>
<accession>A0A4D6XYG2</accession>
<evidence type="ECO:0000256" key="3">
    <source>
        <dbReference type="ARBA" id="ARBA00022884"/>
    </source>
</evidence>
<keyword evidence="4 6" id="KW-0805">Transcription regulation</keyword>
<dbReference type="PANTHER" id="PTHR11078:SF3">
    <property type="entry name" value="ANTITERMINATION NUSB DOMAIN-CONTAINING PROTEIN"/>
    <property type="match status" value="1"/>
</dbReference>
<keyword evidence="2 6" id="KW-0889">Transcription antitermination</keyword>
<dbReference type="FunFam" id="1.10.940.10:FF:000001">
    <property type="entry name" value="Transcription antitermination factor NusB"/>
    <property type="match status" value="1"/>
</dbReference>
<dbReference type="GO" id="GO:0031564">
    <property type="term" value="P:transcription antitermination"/>
    <property type="evidence" value="ECO:0007669"/>
    <property type="project" value="UniProtKB-KW"/>
</dbReference>
<name>A0A4D6XYG2_9GAMM</name>
<evidence type="ECO:0000256" key="1">
    <source>
        <dbReference type="ARBA" id="ARBA00005952"/>
    </source>
</evidence>
<dbReference type="GO" id="GO:0006353">
    <property type="term" value="P:DNA-templated transcription termination"/>
    <property type="evidence" value="ECO:0007669"/>
    <property type="project" value="UniProtKB-UniRule"/>
</dbReference>
<dbReference type="InterPro" id="IPR035926">
    <property type="entry name" value="NusB-like_sf"/>
</dbReference>
<evidence type="ECO:0000256" key="6">
    <source>
        <dbReference type="HAMAP-Rule" id="MF_00073"/>
    </source>
</evidence>
<evidence type="ECO:0000256" key="4">
    <source>
        <dbReference type="ARBA" id="ARBA00023015"/>
    </source>
</evidence>
<evidence type="ECO:0000313" key="8">
    <source>
        <dbReference type="EMBL" id="QCI19130.1"/>
    </source>
</evidence>
<gene>
    <name evidence="6 8" type="primary">nusB</name>
    <name evidence="8" type="ORF">D9V64_02350</name>
</gene>
<dbReference type="AlphaFoldDB" id="A0A4D6XYG2"/>
<evidence type="ECO:0000259" key="7">
    <source>
        <dbReference type="Pfam" id="PF01029"/>
    </source>
</evidence>
<organism evidence="8 9">
    <name type="scientific">Buchnera aphidicola</name>
    <name type="common">Aphis nerii</name>
    <dbReference type="NCBI Taxonomy" id="1241835"/>
    <lineage>
        <taxon>Bacteria</taxon>
        <taxon>Pseudomonadati</taxon>
        <taxon>Pseudomonadota</taxon>
        <taxon>Gammaproteobacteria</taxon>
        <taxon>Enterobacterales</taxon>
        <taxon>Erwiniaceae</taxon>
        <taxon>Buchnera</taxon>
    </lineage>
</organism>
<feature type="domain" description="NusB/RsmB/TIM44" evidence="7">
    <location>
        <begin position="7"/>
        <end position="131"/>
    </location>
</feature>
<dbReference type="Pfam" id="PF01029">
    <property type="entry name" value="NusB"/>
    <property type="match status" value="1"/>
</dbReference>
<dbReference type="GO" id="GO:0005829">
    <property type="term" value="C:cytosol"/>
    <property type="evidence" value="ECO:0007669"/>
    <property type="project" value="TreeGrafter"/>
</dbReference>
<reference evidence="8 9" key="1">
    <citation type="submission" date="2018-12" db="EMBL/GenBank/DDBJ databases">
        <authorList>
            <person name="Chong R.A."/>
        </authorList>
    </citation>
    <scope>NUCLEOTIDE SEQUENCE [LARGE SCALE GENOMIC DNA]</scope>
    <source>
        <strain evidence="8 9">Ane</strain>
    </source>
</reference>
<comment type="similarity">
    <text evidence="1 6">Belongs to the NusB family.</text>
</comment>
<dbReference type="OrthoDB" id="9789556at2"/>
<dbReference type="InterPro" id="IPR006027">
    <property type="entry name" value="NusB_RsmB_TIM44"/>
</dbReference>
<keyword evidence="5 6" id="KW-0804">Transcription</keyword>
<reference evidence="8 9" key="2">
    <citation type="submission" date="2019-05" db="EMBL/GenBank/DDBJ databases">
        <title>Genome evolution of the obligate endosymbiont Buchnera aphidicola.</title>
        <authorList>
            <person name="Moran N.A."/>
        </authorList>
    </citation>
    <scope>NUCLEOTIDE SEQUENCE [LARGE SCALE GENOMIC DNA]</scope>
    <source>
        <strain evidence="8 9">Ane</strain>
    </source>
</reference>
<dbReference type="NCBIfam" id="TIGR01951">
    <property type="entry name" value="nusB"/>
    <property type="match status" value="1"/>
</dbReference>
<protein>
    <recommendedName>
        <fullName evidence="6">Transcription antitermination protein NusB</fullName>
    </recommendedName>
    <alternativeName>
        <fullName evidence="6">Antitermination factor NusB</fullName>
    </alternativeName>
</protein>
<comment type="function">
    <text evidence="6">Involved in transcription antitermination. Required for transcription of ribosomal RNA (rRNA) genes. Binds specifically to the boxA antiterminator sequence of the ribosomal RNA (rrn) operons.</text>
</comment>
<dbReference type="Proteomes" id="UP000298791">
    <property type="component" value="Chromosome"/>
</dbReference>
<evidence type="ECO:0000313" key="9">
    <source>
        <dbReference type="Proteomes" id="UP000298791"/>
    </source>
</evidence>
<dbReference type="Gene3D" id="1.10.940.10">
    <property type="entry name" value="NusB-like"/>
    <property type="match status" value="1"/>
</dbReference>
<dbReference type="SUPFAM" id="SSF48013">
    <property type="entry name" value="NusB-like"/>
    <property type="match status" value="1"/>
</dbReference>
<sequence>MNPYFRRKARACALQMLYSWEISQNNIQDNVIEFLKEKNQRNIDLKYFYDLILGITNNCKNIDDLMKPYLFRSLKKLGQVEKAILRISFYELYKRNDIPYKVSINEGIELAKLFGSEDSHKFINGVLDKAALKVIKKKR</sequence>
<dbReference type="InterPro" id="IPR011605">
    <property type="entry name" value="NusB_fam"/>
</dbReference>
<dbReference type="CDD" id="cd00619">
    <property type="entry name" value="Terminator_NusB"/>
    <property type="match status" value="1"/>
</dbReference>
<dbReference type="EMBL" id="CP034885">
    <property type="protein sequence ID" value="QCI19130.1"/>
    <property type="molecule type" value="Genomic_DNA"/>
</dbReference>
<evidence type="ECO:0000256" key="2">
    <source>
        <dbReference type="ARBA" id="ARBA00022814"/>
    </source>
</evidence>